<accession>A0AAV9ZLL0</accession>
<dbReference type="AlphaFoldDB" id="A0AAV9ZLL0"/>
<sequence>MPPVRTNDDPAPADPHKANSLLKPATRCFPPTPPLPTVAVLGGVYLSIHHRLCLFWFPRLAVTFACQRATPAFRPSVAHPPAARFPLQRPSSILFALVCAALCTTLNSYQLDNITNPLLLLEPFTPAPHQPSNESARDIHWLCDSSLRRTALYACVSADQQRIVIGKRKSAGNAGCTEVKKKENGQKYVSLFPHSSSTSFVPSPAVSPSSLLISLRFNPAQTWTHPPTCRFRPSLHTPPPLVHHPFHLPSPSFDRKPSSTLPAAPHSLVPAPHWHSIPRRVLVEDHTPLPISPTSSMISPLRTMTMHYVDTSSPHNETFPSHSLA</sequence>
<dbReference type="EMBL" id="JAWWNJ010000133">
    <property type="protein sequence ID" value="KAK6985045.1"/>
    <property type="molecule type" value="Genomic_DNA"/>
</dbReference>
<evidence type="ECO:0000313" key="2">
    <source>
        <dbReference type="Proteomes" id="UP001362999"/>
    </source>
</evidence>
<evidence type="ECO:0000313" key="1">
    <source>
        <dbReference type="EMBL" id="KAK6985045.1"/>
    </source>
</evidence>
<gene>
    <name evidence="1" type="ORF">R3P38DRAFT_3231083</name>
</gene>
<name>A0AAV9ZLL0_9AGAR</name>
<protein>
    <submittedName>
        <fullName evidence="1">Uncharacterized protein</fullName>
    </submittedName>
</protein>
<organism evidence="1 2">
    <name type="scientific">Favolaschia claudopus</name>
    <dbReference type="NCBI Taxonomy" id="2862362"/>
    <lineage>
        <taxon>Eukaryota</taxon>
        <taxon>Fungi</taxon>
        <taxon>Dikarya</taxon>
        <taxon>Basidiomycota</taxon>
        <taxon>Agaricomycotina</taxon>
        <taxon>Agaricomycetes</taxon>
        <taxon>Agaricomycetidae</taxon>
        <taxon>Agaricales</taxon>
        <taxon>Marasmiineae</taxon>
        <taxon>Mycenaceae</taxon>
        <taxon>Favolaschia</taxon>
    </lineage>
</organism>
<proteinExistence type="predicted"/>
<dbReference type="Proteomes" id="UP001362999">
    <property type="component" value="Unassembled WGS sequence"/>
</dbReference>
<keyword evidence="2" id="KW-1185">Reference proteome</keyword>
<reference evidence="1 2" key="1">
    <citation type="journal article" date="2024" name="J Genomics">
        <title>Draft genome sequencing and assembly of Favolaschia claudopus CIRM-BRFM 2984 isolated from oak limbs.</title>
        <authorList>
            <person name="Navarro D."/>
            <person name="Drula E."/>
            <person name="Chaduli D."/>
            <person name="Cazenave R."/>
            <person name="Ahrendt S."/>
            <person name="Wang J."/>
            <person name="Lipzen A."/>
            <person name="Daum C."/>
            <person name="Barry K."/>
            <person name="Grigoriev I.V."/>
            <person name="Favel A."/>
            <person name="Rosso M.N."/>
            <person name="Martin F."/>
        </authorList>
    </citation>
    <scope>NUCLEOTIDE SEQUENCE [LARGE SCALE GENOMIC DNA]</scope>
    <source>
        <strain evidence="1 2">CIRM-BRFM 2984</strain>
    </source>
</reference>
<comment type="caution">
    <text evidence="1">The sequence shown here is derived from an EMBL/GenBank/DDBJ whole genome shotgun (WGS) entry which is preliminary data.</text>
</comment>